<name>A0A2D3WNB3_9BACT</name>
<dbReference type="Pfam" id="PF07866">
    <property type="entry name" value="DUF1653"/>
    <property type="match status" value="1"/>
</dbReference>
<evidence type="ECO:0000259" key="1">
    <source>
        <dbReference type="Pfam" id="PF07866"/>
    </source>
</evidence>
<dbReference type="RefSeq" id="WP_294896458.1">
    <property type="nucleotide sequence ID" value="NZ_DLUI01000030.1"/>
</dbReference>
<organism evidence="2 3">
    <name type="scientific">Sulfuricurvum kujiense</name>
    <dbReference type="NCBI Taxonomy" id="148813"/>
    <lineage>
        <taxon>Bacteria</taxon>
        <taxon>Pseudomonadati</taxon>
        <taxon>Campylobacterota</taxon>
        <taxon>Epsilonproteobacteria</taxon>
        <taxon>Campylobacterales</taxon>
        <taxon>Sulfurimonadaceae</taxon>
        <taxon>Sulfuricurvum</taxon>
    </lineage>
</organism>
<proteinExistence type="predicted"/>
<evidence type="ECO:0000313" key="2">
    <source>
        <dbReference type="EMBL" id="DAB39214.1"/>
    </source>
</evidence>
<reference evidence="2 3" key="1">
    <citation type="journal article" date="2017" name="Front. Microbiol.">
        <title>Comparative Genomic Analysis of the Class Epsilonproteobacteria and Proposed Reclassification to Epsilonbacteraeota (phyl. nov.).</title>
        <authorList>
            <person name="Waite D.W."/>
            <person name="Vanwonterghem I."/>
            <person name="Rinke C."/>
            <person name="Parks D.H."/>
            <person name="Zhang Y."/>
            <person name="Takai K."/>
            <person name="Sievert S.M."/>
            <person name="Simon J."/>
            <person name="Campbell B.J."/>
            <person name="Hanson T.E."/>
            <person name="Woyke T."/>
            <person name="Klotz M.G."/>
            <person name="Hugenholtz P."/>
        </authorList>
    </citation>
    <scope>NUCLEOTIDE SEQUENCE [LARGE SCALE GENOMIC DNA]</scope>
    <source>
        <strain evidence="2">UBA12443</strain>
    </source>
</reference>
<protein>
    <recommendedName>
        <fullName evidence="1">DUF1653 domain-containing protein</fullName>
    </recommendedName>
</protein>
<accession>A0A2D3WNB3</accession>
<dbReference type="AlphaFoldDB" id="A0A2D3WNB3"/>
<feature type="domain" description="DUF1653" evidence="1">
    <location>
        <begin position="5"/>
        <end position="62"/>
    </location>
</feature>
<dbReference type="EMBL" id="DLUI01000030">
    <property type="protein sequence ID" value="DAB39214.1"/>
    <property type="molecule type" value="Genomic_DNA"/>
</dbReference>
<evidence type="ECO:0000313" key="3">
    <source>
        <dbReference type="Proteomes" id="UP000228859"/>
    </source>
</evidence>
<gene>
    <name evidence="2" type="ORF">CFH83_01840</name>
</gene>
<dbReference type="Proteomes" id="UP000228859">
    <property type="component" value="Unassembled WGS sequence"/>
</dbReference>
<dbReference type="Gene3D" id="2.30.30.320">
    <property type="entry name" value="DUF1653-like domain"/>
    <property type="match status" value="1"/>
</dbReference>
<comment type="caution">
    <text evidence="2">The sequence shown here is derived from an EMBL/GenBank/DDBJ whole genome shotgun (WGS) entry which is preliminary data.</text>
</comment>
<dbReference type="InterPro" id="IPR023387">
    <property type="entry name" value="DUF1653-like_dom"/>
</dbReference>
<dbReference type="InterPro" id="IPR037135">
    <property type="entry name" value="DUF1653-like_dom_sf"/>
</dbReference>
<sequence>MVKAGLYRHYKGKHYEVIGVAKHSETSESLVVYRPLYGERGLWVRPLKMFIEILPNGVKRFEYCGEVQ</sequence>